<dbReference type="InterPro" id="IPR021920">
    <property type="entry name" value="DUF3531"/>
</dbReference>
<evidence type="ECO:0000313" key="3">
    <source>
        <dbReference type="EMBL" id="PSC68537.1"/>
    </source>
</evidence>
<sequence>MQSGTARVAGSRPLAQPRRLAPTAATRQSVVPFGVTQPSGPQPGDRLFPLIRTPFDLLALPGRVALGTLQSLPEVLEKLPADVERLQLLAQDPRSLEEKQAEVLGELEDRVVSYLQKGTTSEGELLESVAAVLPEQLKDALPNTFKEILTPRADAAASSAAANSNGNGKPLATWTITSDNEDTVMGTAAGLDEYLPPMTPAAIAASQTAAEVMEVNAAVATLKEAMEALQTNADDSRGNMLKLNLREAEEALSRRLEQMAPSHRAVGDAAVQTALREAEALLQDVKALPLAARRHTPAAAQRWQRWAVAAAGEDAPEWLRDLEATAHLDEDAARLLEGANGDPSVVQQRMREESDRLHARIMGTKYGGEDAPMEVTFRAPVEQYNLWMWAELYRPPTPGDLEMMQEVLNSWFLVGRLGGFNSTNLQVLYHQDEDLEDMDYDAQGEGASLAATFHDMVPLESRGSWARFWVDMGTADELALDILINALSTFSREQLGLKQLVVGGQNDDWPTPKREDFLPEVTMDPMRMGRGGFGGGPMEEEEEEEDAAYLP</sequence>
<dbReference type="STRING" id="554055.A0A2P6V381"/>
<comment type="caution">
    <text evidence="3">The sequence shown here is derived from an EMBL/GenBank/DDBJ whole genome shotgun (WGS) entry which is preliminary data.</text>
</comment>
<dbReference type="OrthoDB" id="2014339at2759"/>
<dbReference type="Proteomes" id="UP000239649">
    <property type="component" value="Unassembled WGS sequence"/>
</dbReference>
<gene>
    <name evidence="3" type="ORF">C2E20_7914</name>
</gene>
<dbReference type="Pfam" id="PF12049">
    <property type="entry name" value="DUF3531"/>
    <property type="match status" value="1"/>
</dbReference>
<keyword evidence="1" id="KW-0175">Coiled coil</keyword>
<keyword evidence="4" id="KW-1185">Reference proteome</keyword>
<proteinExistence type="predicted"/>
<name>A0A2P6V381_9CHLO</name>
<accession>A0A2P6V381</accession>
<dbReference type="PANTHER" id="PTHR46737:SF2">
    <property type="entry name" value="OS02G0827600 PROTEIN"/>
    <property type="match status" value="1"/>
</dbReference>
<feature type="compositionally biased region" description="Acidic residues" evidence="2">
    <location>
        <begin position="538"/>
        <end position="551"/>
    </location>
</feature>
<dbReference type="PANTHER" id="PTHR46737">
    <property type="entry name" value="OS02G0827600 PROTEIN"/>
    <property type="match status" value="1"/>
</dbReference>
<protein>
    <submittedName>
        <fullName evidence="3">DUF3531 domain-containing</fullName>
    </submittedName>
</protein>
<feature type="region of interest" description="Disordered" evidence="2">
    <location>
        <begin position="1"/>
        <end position="44"/>
    </location>
</feature>
<reference evidence="3 4" key="1">
    <citation type="journal article" date="2018" name="Plant J.">
        <title>Genome sequences of Chlorella sorokiniana UTEX 1602 and Micractinium conductrix SAG 241.80: implications to maltose excretion by a green alga.</title>
        <authorList>
            <person name="Arriola M.B."/>
            <person name="Velmurugan N."/>
            <person name="Zhang Y."/>
            <person name="Plunkett M.H."/>
            <person name="Hondzo H."/>
            <person name="Barney B.M."/>
        </authorList>
    </citation>
    <scope>NUCLEOTIDE SEQUENCE [LARGE SCALE GENOMIC DNA]</scope>
    <source>
        <strain evidence="3 4">SAG 241.80</strain>
    </source>
</reference>
<feature type="coiled-coil region" evidence="1">
    <location>
        <begin position="212"/>
        <end position="239"/>
    </location>
</feature>
<feature type="region of interest" description="Disordered" evidence="2">
    <location>
        <begin position="511"/>
        <end position="551"/>
    </location>
</feature>
<dbReference type="AlphaFoldDB" id="A0A2P6V381"/>
<evidence type="ECO:0000256" key="1">
    <source>
        <dbReference type="SAM" id="Coils"/>
    </source>
</evidence>
<organism evidence="3 4">
    <name type="scientific">Micractinium conductrix</name>
    <dbReference type="NCBI Taxonomy" id="554055"/>
    <lineage>
        <taxon>Eukaryota</taxon>
        <taxon>Viridiplantae</taxon>
        <taxon>Chlorophyta</taxon>
        <taxon>core chlorophytes</taxon>
        <taxon>Trebouxiophyceae</taxon>
        <taxon>Chlorellales</taxon>
        <taxon>Chlorellaceae</taxon>
        <taxon>Chlorella clade</taxon>
        <taxon>Micractinium</taxon>
    </lineage>
</organism>
<dbReference type="EMBL" id="LHPF02000036">
    <property type="protein sequence ID" value="PSC68537.1"/>
    <property type="molecule type" value="Genomic_DNA"/>
</dbReference>
<evidence type="ECO:0000256" key="2">
    <source>
        <dbReference type="SAM" id="MobiDB-lite"/>
    </source>
</evidence>
<evidence type="ECO:0000313" key="4">
    <source>
        <dbReference type="Proteomes" id="UP000239649"/>
    </source>
</evidence>